<proteinExistence type="predicted"/>
<dbReference type="OrthoDB" id="6626447at2759"/>
<evidence type="ECO:0000256" key="1">
    <source>
        <dbReference type="ARBA" id="ARBA00022723"/>
    </source>
</evidence>
<dbReference type="Gene3D" id="2.20.25.240">
    <property type="match status" value="1"/>
</dbReference>
<organism evidence="5 6">
    <name type="scientific">Aphis craccivora</name>
    <name type="common">Cowpea aphid</name>
    <dbReference type="NCBI Taxonomy" id="307492"/>
    <lineage>
        <taxon>Eukaryota</taxon>
        <taxon>Metazoa</taxon>
        <taxon>Ecdysozoa</taxon>
        <taxon>Arthropoda</taxon>
        <taxon>Hexapoda</taxon>
        <taxon>Insecta</taxon>
        <taxon>Pterygota</taxon>
        <taxon>Neoptera</taxon>
        <taxon>Paraneoptera</taxon>
        <taxon>Hemiptera</taxon>
        <taxon>Sternorrhyncha</taxon>
        <taxon>Aphidomorpha</taxon>
        <taxon>Aphidoidea</taxon>
        <taxon>Aphididae</taxon>
        <taxon>Aphidini</taxon>
        <taxon>Aphis</taxon>
        <taxon>Aphis</taxon>
    </lineage>
</organism>
<dbReference type="PANTHER" id="PTHR47160">
    <property type="entry name" value="PUTATIVE-RELATED"/>
    <property type="match status" value="1"/>
</dbReference>
<keyword evidence="1" id="KW-0479">Metal-binding</keyword>
<dbReference type="Pfam" id="PF04500">
    <property type="entry name" value="FLYWCH"/>
    <property type="match status" value="1"/>
</dbReference>
<keyword evidence="2" id="KW-0863">Zinc-finger</keyword>
<dbReference type="AlphaFoldDB" id="A0A6G0ZFQ4"/>
<dbReference type="PANTHER" id="PTHR47160:SF8">
    <property type="entry name" value="MULE TRANSPOSASE DOMAIN-CONTAINING PROTEIN"/>
    <property type="match status" value="1"/>
</dbReference>
<comment type="caution">
    <text evidence="5">The sequence shown here is derived from an EMBL/GenBank/DDBJ whole genome shotgun (WGS) entry which is preliminary data.</text>
</comment>
<keyword evidence="3" id="KW-0862">Zinc</keyword>
<evidence type="ECO:0000256" key="3">
    <source>
        <dbReference type="ARBA" id="ARBA00022833"/>
    </source>
</evidence>
<protein>
    <submittedName>
        <fullName evidence="5">MULE domain-containing protein</fullName>
    </submittedName>
</protein>
<name>A0A6G0ZFQ4_APHCR</name>
<gene>
    <name evidence="5" type="ORF">FWK35_00013478</name>
</gene>
<feature type="domain" description="FLYWCH-type" evidence="4">
    <location>
        <begin position="11"/>
        <end position="68"/>
    </location>
</feature>
<evidence type="ECO:0000259" key="4">
    <source>
        <dbReference type="Pfam" id="PF04500"/>
    </source>
</evidence>
<keyword evidence="6" id="KW-1185">Reference proteome</keyword>
<dbReference type="EMBL" id="VUJU01000515">
    <property type="protein sequence ID" value="KAF0769889.1"/>
    <property type="molecule type" value="Genomic_DNA"/>
</dbReference>
<evidence type="ECO:0000313" key="6">
    <source>
        <dbReference type="Proteomes" id="UP000478052"/>
    </source>
</evidence>
<dbReference type="Proteomes" id="UP000478052">
    <property type="component" value="Unassembled WGS sequence"/>
</dbReference>
<evidence type="ECO:0000313" key="5">
    <source>
        <dbReference type="EMBL" id="KAF0769889.1"/>
    </source>
</evidence>
<dbReference type="GO" id="GO:0008270">
    <property type="term" value="F:zinc ion binding"/>
    <property type="evidence" value="ECO:0007669"/>
    <property type="project" value="UniProtKB-KW"/>
</dbReference>
<dbReference type="InterPro" id="IPR007588">
    <property type="entry name" value="Znf_FLYWCH"/>
</dbReference>
<accession>A0A6G0ZFQ4</accession>
<evidence type="ECO:0000256" key="2">
    <source>
        <dbReference type="ARBA" id="ARBA00022771"/>
    </source>
</evidence>
<sequence length="470" mass="55544">MEKQIQKKFETEKGKPCILVENYKYSEFKVLKKCGNIRYNCTNKNCSASLLVDKDVTKVLSMLNEHTHEVIPKNIISRQIVSSRLKRKCENDLLTRPNKIIRQELRNIENDIQPIYSDIKLWRKYMYDKRRRNMKKIPKSLEEAITQLFDGRENITTNTGELFCHMKETSSPIIFTCKTNLELLSQSSHIFADGTFSYAPKYFEQLYSIHILQNGFYVPVIYCFLISKSTETYIRIWHTIINLCLRFDIDIQKSLKYSNFHFDFEKSAHNAVRHFFPNCKIMACRFYLGQSWFRKIQSDSKLLKNYNSKSELGVWLKQFFALGFLPLEDIEDAFTYLIEISPTDNFEFADYVLNNYVSSDAAFPPILWATEPSTEARTTNGPESFHIYYNAQFYTSHPSIHHVIHILLNIQCETYLKIYNIKQQNINKPRKEQEENIAFIINTWKKYKNNEISLNDYLLTLGPRFCAKKL</sequence>
<reference evidence="5 6" key="1">
    <citation type="submission" date="2019-08" db="EMBL/GenBank/DDBJ databases">
        <title>Whole genome of Aphis craccivora.</title>
        <authorList>
            <person name="Voronova N.V."/>
            <person name="Shulinski R.S."/>
            <person name="Bandarenka Y.V."/>
            <person name="Zhorov D.G."/>
            <person name="Warner D."/>
        </authorList>
    </citation>
    <scope>NUCLEOTIDE SEQUENCE [LARGE SCALE GENOMIC DNA]</scope>
    <source>
        <strain evidence="5">180601</strain>
        <tissue evidence="5">Whole Body</tissue>
    </source>
</reference>